<gene>
    <name evidence="3" type="primary">yidD</name>
    <name evidence="3" type="ORF">LKD22_05565</name>
</gene>
<sequence>MKRLLLAMIRFYRRYISPNKPPCCRYIPTCSQYAIEAIEKYGAIKGGWLAFKRICRCNPFSKRGPYDPVP</sequence>
<comment type="caution">
    <text evidence="3">The sequence shown here is derived from an EMBL/GenBank/DDBJ whole genome shotgun (WGS) entry which is preliminary data.</text>
</comment>
<dbReference type="RefSeq" id="WP_110435755.1">
    <property type="nucleotide sequence ID" value="NZ_DBEZNG010000021.1"/>
</dbReference>
<protein>
    <recommendedName>
        <fullName evidence="2">Putative membrane protein insertion efficiency factor</fullName>
    </recommendedName>
</protein>
<dbReference type="InterPro" id="IPR002696">
    <property type="entry name" value="Membr_insert_effic_factor_YidD"/>
</dbReference>
<keyword evidence="2" id="KW-1003">Cell membrane</keyword>
<accession>A0AAW4VZQ5</accession>
<dbReference type="NCBIfam" id="TIGR00278">
    <property type="entry name" value="membrane protein insertion efficiency factor YidD"/>
    <property type="match status" value="1"/>
</dbReference>
<evidence type="ECO:0000256" key="2">
    <source>
        <dbReference type="HAMAP-Rule" id="MF_00386"/>
    </source>
</evidence>
<organism evidence="3 4">
    <name type="scientific">Agathobaculum butyriciproducens</name>
    <dbReference type="NCBI Taxonomy" id="1628085"/>
    <lineage>
        <taxon>Bacteria</taxon>
        <taxon>Bacillati</taxon>
        <taxon>Bacillota</taxon>
        <taxon>Clostridia</taxon>
        <taxon>Eubacteriales</taxon>
        <taxon>Butyricicoccaceae</taxon>
        <taxon>Agathobaculum</taxon>
    </lineage>
</organism>
<proteinExistence type="inferred from homology"/>
<dbReference type="AlphaFoldDB" id="A0AAW4VZQ5"/>
<dbReference type="HAMAP" id="MF_00386">
    <property type="entry name" value="UPF0161_YidD"/>
    <property type="match status" value="1"/>
</dbReference>
<evidence type="ECO:0000313" key="3">
    <source>
        <dbReference type="EMBL" id="MCC2176593.1"/>
    </source>
</evidence>
<dbReference type="SMART" id="SM01234">
    <property type="entry name" value="Haemolytic"/>
    <property type="match status" value="1"/>
</dbReference>
<evidence type="ECO:0000256" key="1">
    <source>
        <dbReference type="ARBA" id="ARBA00023136"/>
    </source>
</evidence>
<dbReference type="EMBL" id="JAJEPX010000012">
    <property type="protein sequence ID" value="MCC2176593.1"/>
    <property type="molecule type" value="Genomic_DNA"/>
</dbReference>
<dbReference type="Pfam" id="PF01809">
    <property type="entry name" value="YidD"/>
    <property type="match status" value="1"/>
</dbReference>
<dbReference type="GeneID" id="98660615"/>
<keyword evidence="4" id="KW-1185">Reference proteome</keyword>
<dbReference type="GO" id="GO:0005886">
    <property type="term" value="C:plasma membrane"/>
    <property type="evidence" value="ECO:0007669"/>
    <property type="project" value="UniProtKB-SubCell"/>
</dbReference>
<reference evidence="3 4" key="1">
    <citation type="submission" date="2021-10" db="EMBL/GenBank/DDBJ databases">
        <title>Anaerobic single-cell dispensing facilitates the cultivation of human gut bacteria.</title>
        <authorList>
            <person name="Afrizal A."/>
        </authorList>
    </citation>
    <scope>NUCLEOTIDE SEQUENCE [LARGE SCALE GENOMIC DNA]</scope>
    <source>
        <strain evidence="3 4">CLA-AA-H270</strain>
    </source>
</reference>
<comment type="function">
    <text evidence="2">Could be involved in insertion of integral membrane proteins into the membrane.</text>
</comment>
<dbReference type="PANTHER" id="PTHR33383:SF1">
    <property type="entry name" value="MEMBRANE PROTEIN INSERTION EFFICIENCY FACTOR-RELATED"/>
    <property type="match status" value="1"/>
</dbReference>
<comment type="similarity">
    <text evidence="2">Belongs to the UPF0161 family.</text>
</comment>
<comment type="subcellular location">
    <subcellularLocation>
        <location evidence="2">Cell membrane</location>
        <topology evidence="2">Peripheral membrane protein</topology>
        <orientation evidence="2">Cytoplasmic side</orientation>
    </subcellularLocation>
</comment>
<name>A0AAW4VZQ5_9FIRM</name>
<keyword evidence="1 2" id="KW-0472">Membrane</keyword>
<dbReference type="Proteomes" id="UP001298753">
    <property type="component" value="Unassembled WGS sequence"/>
</dbReference>
<dbReference type="PANTHER" id="PTHR33383">
    <property type="entry name" value="MEMBRANE PROTEIN INSERTION EFFICIENCY FACTOR-RELATED"/>
    <property type="match status" value="1"/>
</dbReference>
<evidence type="ECO:0000313" key="4">
    <source>
        <dbReference type="Proteomes" id="UP001298753"/>
    </source>
</evidence>